<dbReference type="AlphaFoldDB" id="A0AAW0QU03"/>
<dbReference type="SUPFAM" id="SSF55729">
    <property type="entry name" value="Acyl-CoA N-acyltransferases (Nat)"/>
    <property type="match status" value="1"/>
</dbReference>
<dbReference type="InterPro" id="IPR016181">
    <property type="entry name" value="Acyl_CoA_acyltransferase"/>
</dbReference>
<dbReference type="GO" id="GO:0016301">
    <property type="term" value="F:kinase activity"/>
    <property type="evidence" value="ECO:0007669"/>
    <property type="project" value="UniProtKB-KW"/>
</dbReference>
<dbReference type="PANTHER" id="PTHR42791:SF14">
    <property type="entry name" value="N-ACETYLTRANSFERASE DOMAIN-CONTAINING PROTEIN"/>
    <property type="match status" value="1"/>
</dbReference>
<protein>
    <submittedName>
        <fullName evidence="4">Serine/threonine-protein kinase psk1</fullName>
    </submittedName>
</protein>
<dbReference type="EMBL" id="JAQQWP010000006">
    <property type="protein sequence ID" value="KAK8114408.1"/>
    <property type="molecule type" value="Genomic_DNA"/>
</dbReference>
<reference evidence="4 5" key="1">
    <citation type="submission" date="2023-01" db="EMBL/GenBank/DDBJ databases">
        <title>Analysis of 21 Apiospora genomes using comparative genomics revels a genus with tremendous synthesis potential of carbohydrate active enzymes and secondary metabolites.</title>
        <authorList>
            <person name="Sorensen T."/>
        </authorList>
    </citation>
    <scope>NUCLEOTIDE SEQUENCE [LARGE SCALE GENOMIC DNA]</scope>
    <source>
        <strain evidence="4 5">CBS 117206</strain>
    </source>
</reference>
<accession>A0AAW0QU03</accession>
<dbReference type="InterPro" id="IPR052523">
    <property type="entry name" value="Trichothecene_AcTrans"/>
</dbReference>
<keyword evidence="4" id="KW-0808">Transferase</keyword>
<gene>
    <name evidence="4" type="ORF">PG999_006477</name>
</gene>
<dbReference type="PANTHER" id="PTHR42791">
    <property type="entry name" value="GNAT FAMILY ACETYLTRANSFERASE"/>
    <property type="match status" value="1"/>
</dbReference>
<evidence type="ECO:0000313" key="5">
    <source>
        <dbReference type="Proteomes" id="UP001392437"/>
    </source>
</evidence>
<dbReference type="PROSITE" id="PS51186">
    <property type="entry name" value="GNAT"/>
    <property type="match status" value="1"/>
</dbReference>
<dbReference type="Proteomes" id="UP001392437">
    <property type="component" value="Unassembled WGS sequence"/>
</dbReference>
<dbReference type="InterPro" id="IPR006157">
    <property type="entry name" value="FolB_dom"/>
</dbReference>
<dbReference type="Pfam" id="PF00583">
    <property type="entry name" value="Acetyltransf_1"/>
    <property type="match status" value="1"/>
</dbReference>
<keyword evidence="1" id="KW-0289">Folate biosynthesis</keyword>
<dbReference type="CDD" id="cd04301">
    <property type="entry name" value="NAT_SF"/>
    <property type="match status" value="1"/>
</dbReference>
<dbReference type="InterPro" id="IPR043133">
    <property type="entry name" value="GTP-CH-I_C/QueF"/>
</dbReference>
<evidence type="ECO:0000259" key="3">
    <source>
        <dbReference type="PROSITE" id="PS51186"/>
    </source>
</evidence>
<dbReference type="Gene3D" id="3.40.630.30">
    <property type="match status" value="1"/>
</dbReference>
<sequence>MPLELRELTVADLPRGLEIEKLAYAPNPFTPFLFPGPFPEEAKDMRCEYFIKTLKEDKTVRQVKVIDTEIEGDEQEQMIAWAKIHLYQEPNEPSPRTFGPGCNVEACEKLWGGILAQRARLVGDKPHVYLHMLQTHPTHQGRGAGTMLIQWALEQAQGLGLPAYLEASPDGHGLYLKNGFKDIDLLEIDLGQWERRPPAPLLTNWQVAAAAGEPIAVVRVSNLQGTLPVGRDAWGRANKAQPALLSTEVSFQQPFHAAAAEDRVSSGDTAHYGNLSKRLRETLDQLSTSAQPPTHPDAARKADAGQGPSAADAFELLWVGLTGRVVDGSRRALPLDQVPFLDAGKLRSLTLTVNLPKASLLGEGVALAVTACFKTGLGDEKTNPLQSYARSLRIHGLRIPTLIGVNANERQAKQMVVADVEIDRLDTASDIHPEVEKLVFETMESSSFETLEALGSLLAEKILNDFKIGDEPKTARERGWQVKISLAKPIAVPFADCPAVEIKAGGALP</sequence>
<keyword evidence="4" id="KW-0418">Kinase</keyword>
<feature type="domain" description="N-acetyltransferase" evidence="3">
    <location>
        <begin position="58"/>
        <end position="200"/>
    </location>
</feature>
<name>A0AAW0QU03_9PEZI</name>
<evidence type="ECO:0000256" key="2">
    <source>
        <dbReference type="SAM" id="MobiDB-lite"/>
    </source>
</evidence>
<dbReference type="SMART" id="SM00905">
    <property type="entry name" value="FolB"/>
    <property type="match status" value="1"/>
</dbReference>
<evidence type="ECO:0000256" key="1">
    <source>
        <dbReference type="ARBA" id="ARBA00022909"/>
    </source>
</evidence>
<evidence type="ECO:0000313" key="4">
    <source>
        <dbReference type="EMBL" id="KAK8114408.1"/>
    </source>
</evidence>
<proteinExistence type="predicted"/>
<dbReference type="SUPFAM" id="SSF55620">
    <property type="entry name" value="Tetrahydrobiopterin biosynthesis enzymes-like"/>
    <property type="match status" value="1"/>
</dbReference>
<comment type="caution">
    <text evidence="4">The sequence shown here is derived from an EMBL/GenBank/DDBJ whole genome shotgun (WGS) entry which is preliminary data.</text>
</comment>
<keyword evidence="5" id="KW-1185">Reference proteome</keyword>
<dbReference type="GO" id="GO:0046656">
    <property type="term" value="P:folic acid biosynthetic process"/>
    <property type="evidence" value="ECO:0007669"/>
    <property type="project" value="UniProtKB-KW"/>
</dbReference>
<dbReference type="GO" id="GO:0016747">
    <property type="term" value="F:acyltransferase activity, transferring groups other than amino-acyl groups"/>
    <property type="evidence" value="ECO:0007669"/>
    <property type="project" value="InterPro"/>
</dbReference>
<dbReference type="Gene3D" id="3.30.1130.10">
    <property type="match status" value="2"/>
</dbReference>
<organism evidence="4 5">
    <name type="scientific">Apiospora kogelbergensis</name>
    <dbReference type="NCBI Taxonomy" id="1337665"/>
    <lineage>
        <taxon>Eukaryota</taxon>
        <taxon>Fungi</taxon>
        <taxon>Dikarya</taxon>
        <taxon>Ascomycota</taxon>
        <taxon>Pezizomycotina</taxon>
        <taxon>Sordariomycetes</taxon>
        <taxon>Xylariomycetidae</taxon>
        <taxon>Amphisphaeriales</taxon>
        <taxon>Apiosporaceae</taxon>
        <taxon>Apiospora</taxon>
    </lineage>
</organism>
<dbReference type="GO" id="GO:0004150">
    <property type="term" value="F:dihydroneopterin aldolase activity"/>
    <property type="evidence" value="ECO:0007669"/>
    <property type="project" value="InterPro"/>
</dbReference>
<feature type="region of interest" description="Disordered" evidence="2">
    <location>
        <begin position="286"/>
        <end position="306"/>
    </location>
</feature>
<dbReference type="InterPro" id="IPR000182">
    <property type="entry name" value="GNAT_dom"/>
</dbReference>
<dbReference type="Pfam" id="PF02152">
    <property type="entry name" value="FolB"/>
    <property type="match status" value="1"/>
</dbReference>